<organism evidence="4 5">
    <name type="scientific">Steinernema hermaphroditum</name>
    <dbReference type="NCBI Taxonomy" id="289476"/>
    <lineage>
        <taxon>Eukaryota</taxon>
        <taxon>Metazoa</taxon>
        <taxon>Ecdysozoa</taxon>
        <taxon>Nematoda</taxon>
        <taxon>Chromadorea</taxon>
        <taxon>Rhabditida</taxon>
        <taxon>Tylenchina</taxon>
        <taxon>Panagrolaimomorpha</taxon>
        <taxon>Strongyloidoidea</taxon>
        <taxon>Steinernematidae</taxon>
        <taxon>Steinernema</taxon>
    </lineage>
</organism>
<feature type="compositionally biased region" description="Basic and acidic residues" evidence="2">
    <location>
        <begin position="8"/>
        <end position="24"/>
    </location>
</feature>
<feature type="region of interest" description="Disordered" evidence="2">
    <location>
        <begin position="147"/>
        <end position="203"/>
    </location>
</feature>
<feature type="domain" description="RRM" evidence="3">
    <location>
        <begin position="75"/>
        <end position="148"/>
    </location>
</feature>
<dbReference type="Proteomes" id="UP001175271">
    <property type="component" value="Unassembled WGS sequence"/>
</dbReference>
<dbReference type="EMBL" id="JAUCMV010000002">
    <property type="protein sequence ID" value="KAK0416517.1"/>
    <property type="molecule type" value="Genomic_DNA"/>
</dbReference>
<dbReference type="SUPFAM" id="SSF54928">
    <property type="entry name" value="RNA-binding domain, RBD"/>
    <property type="match status" value="1"/>
</dbReference>
<evidence type="ECO:0000256" key="1">
    <source>
        <dbReference type="PROSITE-ProRule" id="PRU00176"/>
    </source>
</evidence>
<reference evidence="4" key="1">
    <citation type="submission" date="2023-06" db="EMBL/GenBank/DDBJ databases">
        <title>Genomic analysis of the entomopathogenic nematode Steinernema hermaphroditum.</title>
        <authorList>
            <person name="Schwarz E.M."/>
            <person name="Heppert J.K."/>
            <person name="Baniya A."/>
            <person name="Schwartz H.T."/>
            <person name="Tan C.-H."/>
            <person name="Antoshechkin I."/>
            <person name="Sternberg P.W."/>
            <person name="Goodrich-Blair H."/>
            <person name="Dillman A.R."/>
        </authorList>
    </citation>
    <scope>NUCLEOTIDE SEQUENCE</scope>
    <source>
        <strain evidence="4">PS9179</strain>
        <tissue evidence="4">Whole animal</tissue>
    </source>
</reference>
<dbReference type="SMART" id="SM00360">
    <property type="entry name" value="RRM"/>
    <property type="match status" value="1"/>
</dbReference>
<feature type="compositionally biased region" description="Basic residues" evidence="2">
    <location>
        <begin position="175"/>
        <end position="203"/>
    </location>
</feature>
<name>A0AA39I4W1_9BILA</name>
<dbReference type="InterPro" id="IPR000504">
    <property type="entry name" value="RRM_dom"/>
</dbReference>
<dbReference type="InterPro" id="IPR012677">
    <property type="entry name" value="Nucleotide-bd_a/b_plait_sf"/>
</dbReference>
<feature type="compositionally biased region" description="Low complexity" evidence="2">
    <location>
        <begin position="163"/>
        <end position="174"/>
    </location>
</feature>
<dbReference type="InterPro" id="IPR035979">
    <property type="entry name" value="RBD_domain_sf"/>
</dbReference>
<keyword evidence="1" id="KW-0694">RNA-binding</keyword>
<dbReference type="Pfam" id="PF00076">
    <property type="entry name" value="RRM_1"/>
    <property type="match status" value="1"/>
</dbReference>
<gene>
    <name evidence="4" type="ORF">QR680_012536</name>
</gene>
<dbReference type="AlphaFoldDB" id="A0AA39I4W1"/>
<sequence>MVMELEEDHSREASPEKNGKEDRSSHRHHKHRERREHRRSRSRSHDREQRHRSRSGSNRSRTYDSDDQLNNIADARLHIADLDMSVRRRDIEELFSKYGRLEDIWLATYPPIYAFVVFESRRDAAKALKELRTCQIRHCRVRVSAALPRRRAGDRDRRPPPRSSGGYYARSGGPSRRRSRSPRRYGNSRRSRSPRSRSRSRSR</sequence>
<proteinExistence type="predicted"/>
<protein>
    <recommendedName>
        <fullName evidence="3">RRM domain-containing protein</fullName>
    </recommendedName>
</protein>
<evidence type="ECO:0000313" key="4">
    <source>
        <dbReference type="EMBL" id="KAK0416517.1"/>
    </source>
</evidence>
<feature type="region of interest" description="Disordered" evidence="2">
    <location>
        <begin position="1"/>
        <end position="67"/>
    </location>
</feature>
<dbReference type="GO" id="GO:0003723">
    <property type="term" value="F:RNA binding"/>
    <property type="evidence" value="ECO:0007669"/>
    <property type="project" value="UniProtKB-UniRule"/>
</dbReference>
<feature type="compositionally biased region" description="Basic residues" evidence="2">
    <location>
        <begin position="25"/>
        <end position="42"/>
    </location>
</feature>
<dbReference type="Gene3D" id="3.30.70.330">
    <property type="match status" value="1"/>
</dbReference>
<comment type="caution">
    <text evidence="4">The sequence shown here is derived from an EMBL/GenBank/DDBJ whole genome shotgun (WGS) entry which is preliminary data.</text>
</comment>
<evidence type="ECO:0000313" key="5">
    <source>
        <dbReference type="Proteomes" id="UP001175271"/>
    </source>
</evidence>
<dbReference type="PANTHER" id="PTHR48038">
    <property type="entry name" value="RIBONUCLEOPROTEIN RB97D"/>
    <property type="match status" value="1"/>
</dbReference>
<evidence type="ECO:0000259" key="3">
    <source>
        <dbReference type="PROSITE" id="PS50102"/>
    </source>
</evidence>
<dbReference type="PROSITE" id="PS50102">
    <property type="entry name" value="RRM"/>
    <property type="match status" value="1"/>
</dbReference>
<dbReference type="PANTHER" id="PTHR48038:SF1">
    <property type="entry name" value="RIBONUCLEOPROTEIN RB97D"/>
    <property type="match status" value="1"/>
</dbReference>
<evidence type="ECO:0000256" key="2">
    <source>
        <dbReference type="SAM" id="MobiDB-lite"/>
    </source>
</evidence>
<accession>A0AA39I4W1</accession>
<keyword evidence="5" id="KW-1185">Reference proteome</keyword>